<proteinExistence type="predicted"/>
<dbReference type="Proteomes" id="UP001243375">
    <property type="component" value="Unassembled WGS sequence"/>
</dbReference>
<gene>
    <name evidence="1" type="ORF">QFC22_004562</name>
</gene>
<name>A0ACC2WYN3_9TREE</name>
<dbReference type="EMBL" id="JASBWU010000013">
    <property type="protein sequence ID" value="KAJ9116905.1"/>
    <property type="molecule type" value="Genomic_DNA"/>
</dbReference>
<accession>A0ACC2WYN3</accession>
<evidence type="ECO:0000313" key="1">
    <source>
        <dbReference type="EMBL" id="KAJ9116905.1"/>
    </source>
</evidence>
<organism evidence="1 2">
    <name type="scientific">Naganishia vaughanmartiniae</name>
    <dbReference type="NCBI Taxonomy" id="1424756"/>
    <lineage>
        <taxon>Eukaryota</taxon>
        <taxon>Fungi</taxon>
        <taxon>Dikarya</taxon>
        <taxon>Basidiomycota</taxon>
        <taxon>Agaricomycotina</taxon>
        <taxon>Tremellomycetes</taxon>
        <taxon>Filobasidiales</taxon>
        <taxon>Filobasidiaceae</taxon>
        <taxon>Naganishia</taxon>
    </lineage>
</organism>
<sequence>MKEDTTPQTQGPTTQAPSESQSFAAKLFRRWIGSSRSDSPQETPSTIGSSTSTGSISFHKLEVPESRSPSLESLHVQNLGVTTAGKERQSSRIDSPAVRISRLVSRRQKKRAQTSKDKAYKPGYGLQRKTDGDPIVSHMRSQMREGARKRDEDRERIFATLKAALPGNSKTALAKRKTAQEDDAGLDDFDGRAAADVPDDIVEGLLEEAEVTRKEKSRMHTVVSGKLEGKHLEITGIKPDFAQPKVASLKRGLSRVLFKYVTRCNRDPIRQADLLNLSNDSPTVHFLRDPHSLVYNFPPSIEHIPRRDQFAAHRLPGYITASQDKDLLDLAKQHQLKYYGSTSTLTTALSQIYFLISGFRPVNTSNLTQAFADEVGSPMRGVDTEDRNDFTAGAKLPAMLWLRHMEDGVYAVDNDKRWDVEENVLSDLGRVMEKMVTSDEEEMSRYMVTSPESAVPEEERNQREAYHYSKENSAYDIHKLTGLKESFEKEFYDMSRAAFLKYSMQVRIGDMDGIFVAYHNTARIFGFQYISLAEMDSILHGSPEMGAQAFKLAVTLFETILEQATAIYPNQTLNLVLEASKASEDGHLNIFVTPEIPNEETPIVHFKLKVQNKLDGHRVRGPVDFAGVYKRHGRVSWTVEYELSKNHSKEAAFNLAEKELHSARQKIRRMASLSLPTGKTKEDMEIRDTASPTESPEGASTTTTEGDNDQPIDKSKLEILPVPSRPAVYVKWKEPDGHILKMRALAKQSGRRYTQRLAGVKGRKPVVYRDRV</sequence>
<protein>
    <submittedName>
        <fullName evidence="1">Uncharacterized protein</fullName>
    </submittedName>
</protein>
<reference evidence="1" key="1">
    <citation type="submission" date="2023-04" db="EMBL/GenBank/DDBJ databases">
        <title>Draft Genome sequencing of Naganishia species isolated from polar environments using Oxford Nanopore Technology.</title>
        <authorList>
            <person name="Leo P."/>
            <person name="Venkateswaran K."/>
        </authorList>
    </citation>
    <scope>NUCLEOTIDE SEQUENCE</scope>
    <source>
        <strain evidence="1">MNA-CCFEE 5425</strain>
    </source>
</reference>
<evidence type="ECO:0000313" key="2">
    <source>
        <dbReference type="Proteomes" id="UP001243375"/>
    </source>
</evidence>
<comment type="caution">
    <text evidence="1">The sequence shown here is derived from an EMBL/GenBank/DDBJ whole genome shotgun (WGS) entry which is preliminary data.</text>
</comment>
<keyword evidence="2" id="KW-1185">Reference proteome</keyword>